<name>A0A0F7VWF5_STRLW</name>
<organism evidence="2 3">
    <name type="scientific">Streptomyces leeuwenhoekii</name>
    <dbReference type="NCBI Taxonomy" id="1437453"/>
    <lineage>
        <taxon>Bacteria</taxon>
        <taxon>Bacillati</taxon>
        <taxon>Actinomycetota</taxon>
        <taxon>Actinomycetes</taxon>
        <taxon>Kitasatosporales</taxon>
        <taxon>Streptomycetaceae</taxon>
        <taxon>Streptomyces</taxon>
    </lineage>
</organism>
<proteinExistence type="predicted"/>
<reference evidence="2 3" key="1">
    <citation type="submission" date="2015-02" db="EMBL/GenBank/DDBJ databases">
        <authorList>
            <person name="Gomez-Escribano P.J."/>
        </authorList>
    </citation>
    <scope>NUCLEOTIDE SEQUENCE [LARGE SCALE GENOMIC DNA]</scope>
    <source>
        <strain evidence="3">C34 (DSM 42122 / NRRL B-24963)</strain>
    </source>
</reference>
<evidence type="ECO:0000313" key="2">
    <source>
        <dbReference type="EMBL" id="CQR61812.1"/>
    </source>
</evidence>
<dbReference type="EMBL" id="LN831790">
    <property type="protein sequence ID" value="CQR61812.1"/>
    <property type="molecule type" value="Genomic_DNA"/>
</dbReference>
<dbReference type="KEGG" id="sle:sle_23510"/>
<feature type="compositionally biased region" description="Low complexity" evidence="1">
    <location>
        <begin position="9"/>
        <end position="21"/>
    </location>
</feature>
<evidence type="ECO:0000313" key="3">
    <source>
        <dbReference type="Proteomes" id="UP000035016"/>
    </source>
</evidence>
<dbReference type="AlphaFoldDB" id="A0A0F7VWF5"/>
<sequence>MRSLRTAPATAWSGGAARRTASSVSRVEAAASSCPPYDPQVAHTFEELVEMQKAADQAHAQVIALRDEYGPPTQQEWSETRTATYETAWRAWRDLARDIQAAVTEHAKDQGELRHGVEVEVKKAARHAEEEG</sequence>
<gene>
    <name evidence="2" type="primary">sle_23510</name>
</gene>
<dbReference type="Proteomes" id="UP000035016">
    <property type="component" value="Chromosome Chromosome"/>
</dbReference>
<evidence type="ECO:0000256" key="1">
    <source>
        <dbReference type="SAM" id="MobiDB-lite"/>
    </source>
</evidence>
<protein>
    <submittedName>
        <fullName evidence="2">Uncharacterized protein</fullName>
    </submittedName>
</protein>
<accession>A0A0F7VWF5</accession>
<feature type="region of interest" description="Disordered" evidence="1">
    <location>
        <begin position="1"/>
        <end position="21"/>
    </location>
</feature>